<keyword evidence="2" id="KW-1185">Reference proteome</keyword>
<gene>
    <name evidence="1" type="ORF">HPBE_LOCUS6420</name>
</gene>
<sequence length="173" mass="18452">MLGKYSGKQVLETAVEAEECLARKLRDQVTGYLPPGCVCMGRLRDGAKQPRVVAFAAPGGDLLMECLLEADPPPTISWQHAGNVISPSSRVVQVLSPLEGTLYKANLIIKQAHSYSAASAGRLPPPDFGGLLKCYECLEGQAELSCAVQLRGWESKSATGHCVILAKLSGRDT</sequence>
<dbReference type="SUPFAM" id="SSF48726">
    <property type="entry name" value="Immunoglobulin"/>
    <property type="match status" value="1"/>
</dbReference>
<reference evidence="3" key="2">
    <citation type="submission" date="2019-09" db="UniProtKB">
        <authorList>
            <consortium name="WormBaseParasite"/>
        </authorList>
    </citation>
    <scope>IDENTIFICATION</scope>
</reference>
<dbReference type="InterPro" id="IPR036179">
    <property type="entry name" value="Ig-like_dom_sf"/>
</dbReference>
<dbReference type="AlphaFoldDB" id="A0A183FHX3"/>
<dbReference type="EMBL" id="UZAH01025660">
    <property type="protein sequence ID" value="VDO68163.1"/>
    <property type="molecule type" value="Genomic_DNA"/>
</dbReference>
<organism evidence="2 3">
    <name type="scientific">Heligmosomoides polygyrus</name>
    <name type="common">Parasitic roundworm</name>
    <dbReference type="NCBI Taxonomy" id="6339"/>
    <lineage>
        <taxon>Eukaryota</taxon>
        <taxon>Metazoa</taxon>
        <taxon>Ecdysozoa</taxon>
        <taxon>Nematoda</taxon>
        <taxon>Chromadorea</taxon>
        <taxon>Rhabditida</taxon>
        <taxon>Rhabditina</taxon>
        <taxon>Rhabditomorpha</taxon>
        <taxon>Strongyloidea</taxon>
        <taxon>Heligmosomidae</taxon>
        <taxon>Heligmosomoides</taxon>
    </lineage>
</organism>
<evidence type="ECO:0000313" key="2">
    <source>
        <dbReference type="Proteomes" id="UP000050761"/>
    </source>
</evidence>
<dbReference type="Proteomes" id="UP000050761">
    <property type="component" value="Unassembled WGS sequence"/>
</dbReference>
<evidence type="ECO:0000313" key="3">
    <source>
        <dbReference type="WBParaSite" id="HPBE_0000641901-mRNA-1"/>
    </source>
</evidence>
<accession>A0A3P7YTP0</accession>
<proteinExistence type="predicted"/>
<evidence type="ECO:0000313" key="1">
    <source>
        <dbReference type="EMBL" id="VDO68163.1"/>
    </source>
</evidence>
<dbReference type="InterPro" id="IPR013783">
    <property type="entry name" value="Ig-like_fold"/>
</dbReference>
<dbReference type="WBParaSite" id="HPBE_0000641901-mRNA-1">
    <property type="protein sequence ID" value="HPBE_0000641901-mRNA-1"/>
    <property type="gene ID" value="HPBE_0000641901"/>
</dbReference>
<dbReference type="Gene3D" id="2.60.40.10">
    <property type="entry name" value="Immunoglobulins"/>
    <property type="match status" value="1"/>
</dbReference>
<protein>
    <submittedName>
        <fullName evidence="3">Ig-like domain-containing protein</fullName>
    </submittedName>
</protein>
<name>A0A183FHX3_HELPZ</name>
<dbReference type="OrthoDB" id="504170at2759"/>
<reference evidence="1 2" key="1">
    <citation type="submission" date="2018-11" db="EMBL/GenBank/DDBJ databases">
        <authorList>
            <consortium name="Pathogen Informatics"/>
        </authorList>
    </citation>
    <scope>NUCLEOTIDE SEQUENCE [LARGE SCALE GENOMIC DNA]</scope>
</reference>
<accession>A0A183FHX3</accession>